<sequence>MKNNQSSPITLKRFIVIASLAVSSVTFLIVLAVSSYIYKKHLENSLTRLSGSISQQIFSSIHQGMERGWTRIDIDRFLAQFRRAFPETFTAAVFRSEAINRQYGTPSTEITDSGAQRVFAKGAPHSRRDGDLISQYYPFKAEEQCRTCHLTARTGEVLGVVRVTEDFRAMRQKAMHDIFVIFALFSPFPLVMSFLVAGYINRRIGAAVDILSHKVQTVNRVTDLTTLELGNQHTGFAELDNIFGEFGRIVERIRKVAVGKEMLEFEIQVLERFIITSESIKDWKERVAYLLTEVGKVMQVYTMFCIFQVDDEVFDIEIFWKHPPTAETKSIMEEIIRGRIKEERVKIDMPASIKVVHNIVGSQDAPLHLDRAAIELQTKSLLLKAPQIGGVVGIGFQSKMATDPIRSLVIDSILTTMLNVVGSIKAIYKYTKDLEYYATRDPLTNLYNQRVFWELLGYEVGRAERHDYSFGLLLIDLDNFKYVNDTHGHLFGDKFLTKVGATIHECLRKGDILARYGGDEFTVAIVEADKEQVYMVANRIREALEEMAVVSSEGITVRGTASIGMAIFPIHAKNEKDLFIFADNMTYKAKNSGKNRLVVPTEDDVIEVFKKNGELSRTLIKAVDEKRITPYFQPIVATSDGAVTCHEVLCRIEIGNEVLPAVEFIEMAEALGIISKLDYILMEKVFQKVRAERHEGILFINLSPKSLILNEFIPTIIRLTRTYGIAHEKIVFELTERETVKNMTLLERFVEELKLEGFKFAIDDFGSGFSSFQYIRRLPVDFVKIEGVFVRNMLHDPKDMAFVKTLAVLAKEFGIQSVAEYIENEELFEAVRKMGIDYAQGYHTGMPTPGFAEPPRIV</sequence>
<dbReference type="Gene3D" id="3.20.20.450">
    <property type="entry name" value="EAL domain"/>
    <property type="match status" value="1"/>
</dbReference>
<dbReference type="Gene3D" id="3.30.70.270">
    <property type="match status" value="1"/>
</dbReference>
<dbReference type="RefSeq" id="WP_149308748.1">
    <property type="nucleotide sequence ID" value="NZ_SRSD01000009.1"/>
</dbReference>
<dbReference type="SMART" id="SM00267">
    <property type="entry name" value="GGDEF"/>
    <property type="match status" value="1"/>
</dbReference>
<dbReference type="PANTHER" id="PTHR33121:SF71">
    <property type="entry name" value="OXYGEN SENSOR PROTEIN DOSP"/>
    <property type="match status" value="1"/>
</dbReference>
<dbReference type="OrthoDB" id="9777298at2"/>
<dbReference type="EMBL" id="SRSD01000009">
    <property type="protein sequence ID" value="KAA0889061.1"/>
    <property type="molecule type" value="Genomic_DNA"/>
</dbReference>
<dbReference type="PANTHER" id="PTHR33121">
    <property type="entry name" value="CYCLIC DI-GMP PHOSPHODIESTERASE PDEF"/>
    <property type="match status" value="1"/>
</dbReference>
<evidence type="ECO:0000313" key="5">
    <source>
        <dbReference type="Proteomes" id="UP000324298"/>
    </source>
</evidence>
<dbReference type="PROSITE" id="PS50887">
    <property type="entry name" value="GGDEF"/>
    <property type="match status" value="1"/>
</dbReference>
<dbReference type="InterPro" id="IPR000160">
    <property type="entry name" value="GGDEF_dom"/>
</dbReference>
<dbReference type="InterPro" id="IPR043128">
    <property type="entry name" value="Rev_trsase/Diguanyl_cyclase"/>
</dbReference>
<evidence type="ECO:0000259" key="3">
    <source>
        <dbReference type="PROSITE" id="PS50887"/>
    </source>
</evidence>
<dbReference type="Gene3D" id="3.30.450.290">
    <property type="match status" value="1"/>
</dbReference>
<name>A0A5A9XBL7_9BACT</name>
<evidence type="ECO:0000256" key="1">
    <source>
        <dbReference type="SAM" id="Phobius"/>
    </source>
</evidence>
<accession>A0A5A9XBL7</accession>
<organism evidence="4 5">
    <name type="scientific">Oryzomonas rubra</name>
    <dbReference type="NCBI Taxonomy" id="2509454"/>
    <lineage>
        <taxon>Bacteria</taxon>
        <taxon>Pseudomonadati</taxon>
        <taxon>Thermodesulfobacteriota</taxon>
        <taxon>Desulfuromonadia</taxon>
        <taxon>Geobacterales</taxon>
        <taxon>Geobacteraceae</taxon>
        <taxon>Oryzomonas</taxon>
    </lineage>
</organism>
<dbReference type="AlphaFoldDB" id="A0A5A9XBL7"/>
<evidence type="ECO:0000259" key="2">
    <source>
        <dbReference type="PROSITE" id="PS50883"/>
    </source>
</evidence>
<dbReference type="PROSITE" id="PS50883">
    <property type="entry name" value="EAL"/>
    <property type="match status" value="1"/>
</dbReference>
<dbReference type="Proteomes" id="UP000324298">
    <property type="component" value="Unassembled WGS sequence"/>
</dbReference>
<dbReference type="GO" id="GO:0071111">
    <property type="term" value="F:cyclic-guanylate-specific phosphodiesterase activity"/>
    <property type="evidence" value="ECO:0007669"/>
    <property type="project" value="InterPro"/>
</dbReference>
<dbReference type="FunFam" id="3.30.70.270:FF:000001">
    <property type="entry name" value="Diguanylate cyclase domain protein"/>
    <property type="match status" value="1"/>
</dbReference>
<protein>
    <submittedName>
        <fullName evidence="4">Bifunctional diguanylate cyclase/phosphodiesterase</fullName>
    </submittedName>
</protein>
<dbReference type="InterPro" id="IPR029787">
    <property type="entry name" value="Nucleotide_cyclase"/>
</dbReference>
<keyword evidence="1" id="KW-0812">Transmembrane</keyword>
<evidence type="ECO:0000313" key="4">
    <source>
        <dbReference type="EMBL" id="KAA0889061.1"/>
    </source>
</evidence>
<proteinExistence type="predicted"/>
<dbReference type="SMART" id="SM00052">
    <property type="entry name" value="EAL"/>
    <property type="match status" value="1"/>
</dbReference>
<keyword evidence="1" id="KW-0472">Membrane</keyword>
<dbReference type="InterPro" id="IPR001633">
    <property type="entry name" value="EAL_dom"/>
</dbReference>
<dbReference type="InterPro" id="IPR035919">
    <property type="entry name" value="EAL_sf"/>
</dbReference>
<dbReference type="InterPro" id="IPR050706">
    <property type="entry name" value="Cyclic-di-GMP_PDE-like"/>
</dbReference>
<feature type="transmembrane region" description="Helical" evidence="1">
    <location>
        <begin position="14"/>
        <end position="38"/>
    </location>
</feature>
<feature type="domain" description="EAL" evidence="2">
    <location>
        <begin position="612"/>
        <end position="858"/>
    </location>
</feature>
<dbReference type="Pfam" id="PF00563">
    <property type="entry name" value="EAL"/>
    <property type="match status" value="1"/>
</dbReference>
<keyword evidence="5" id="KW-1185">Reference proteome</keyword>
<comment type="caution">
    <text evidence="4">The sequence shown here is derived from an EMBL/GenBank/DDBJ whole genome shotgun (WGS) entry which is preliminary data.</text>
</comment>
<dbReference type="Pfam" id="PF00990">
    <property type="entry name" value="GGDEF"/>
    <property type="match status" value="1"/>
</dbReference>
<dbReference type="SUPFAM" id="SSF141868">
    <property type="entry name" value="EAL domain-like"/>
    <property type="match status" value="1"/>
</dbReference>
<dbReference type="CDD" id="cd01948">
    <property type="entry name" value="EAL"/>
    <property type="match status" value="1"/>
</dbReference>
<feature type="domain" description="GGDEF" evidence="3">
    <location>
        <begin position="468"/>
        <end position="602"/>
    </location>
</feature>
<gene>
    <name evidence="4" type="ORF">ET418_14515</name>
</gene>
<dbReference type="NCBIfam" id="TIGR00254">
    <property type="entry name" value="GGDEF"/>
    <property type="match status" value="1"/>
</dbReference>
<feature type="transmembrane region" description="Helical" evidence="1">
    <location>
        <begin position="178"/>
        <end position="200"/>
    </location>
</feature>
<keyword evidence="1" id="KW-1133">Transmembrane helix</keyword>
<dbReference type="CDD" id="cd01949">
    <property type="entry name" value="GGDEF"/>
    <property type="match status" value="1"/>
</dbReference>
<dbReference type="SUPFAM" id="SSF55073">
    <property type="entry name" value="Nucleotide cyclase"/>
    <property type="match status" value="1"/>
</dbReference>
<reference evidence="4 5" key="1">
    <citation type="submission" date="2019-04" db="EMBL/GenBank/DDBJ databases">
        <title>Geobacter ruber sp. nov., ferric-reducing bacteria isolated from paddy soil.</title>
        <authorList>
            <person name="Xu Z."/>
            <person name="Masuda Y."/>
            <person name="Itoh H."/>
            <person name="Senoo K."/>
        </authorList>
    </citation>
    <scope>NUCLEOTIDE SEQUENCE [LARGE SCALE GENOMIC DNA]</scope>
    <source>
        <strain evidence="4 5">Red88</strain>
    </source>
</reference>